<dbReference type="Proteomes" id="UP000001194">
    <property type="component" value="Unassembled WGS sequence"/>
</dbReference>
<name>B0E2J2_LACBS</name>
<protein>
    <submittedName>
        <fullName evidence="2">Predicted protein</fullName>
    </submittedName>
</protein>
<reference evidence="2 3" key="1">
    <citation type="journal article" date="2008" name="Nature">
        <title>The genome of Laccaria bicolor provides insights into mycorrhizal symbiosis.</title>
        <authorList>
            <person name="Martin F."/>
            <person name="Aerts A."/>
            <person name="Ahren D."/>
            <person name="Brun A."/>
            <person name="Danchin E.G.J."/>
            <person name="Duchaussoy F."/>
            <person name="Gibon J."/>
            <person name="Kohler A."/>
            <person name="Lindquist E."/>
            <person name="Pereda V."/>
            <person name="Salamov A."/>
            <person name="Shapiro H.J."/>
            <person name="Wuyts J."/>
            <person name="Blaudez D."/>
            <person name="Buee M."/>
            <person name="Brokstein P."/>
            <person name="Canbaeck B."/>
            <person name="Cohen D."/>
            <person name="Courty P.E."/>
            <person name="Coutinho P.M."/>
            <person name="Delaruelle C."/>
            <person name="Detter J.C."/>
            <person name="Deveau A."/>
            <person name="DiFazio S."/>
            <person name="Duplessis S."/>
            <person name="Fraissinet-Tachet L."/>
            <person name="Lucic E."/>
            <person name="Frey-Klett P."/>
            <person name="Fourrey C."/>
            <person name="Feussner I."/>
            <person name="Gay G."/>
            <person name="Grimwood J."/>
            <person name="Hoegger P.J."/>
            <person name="Jain P."/>
            <person name="Kilaru S."/>
            <person name="Labbe J."/>
            <person name="Lin Y.C."/>
            <person name="Legue V."/>
            <person name="Le Tacon F."/>
            <person name="Marmeisse R."/>
            <person name="Melayah D."/>
            <person name="Montanini B."/>
            <person name="Muratet M."/>
            <person name="Nehls U."/>
            <person name="Niculita-Hirzel H."/>
            <person name="Oudot-Le Secq M.P."/>
            <person name="Peter M."/>
            <person name="Quesneville H."/>
            <person name="Rajashekar B."/>
            <person name="Reich M."/>
            <person name="Rouhier N."/>
            <person name="Schmutz J."/>
            <person name="Yin T."/>
            <person name="Chalot M."/>
            <person name="Henrissat B."/>
            <person name="Kuees U."/>
            <person name="Lucas S."/>
            <person name="Van de Peer Y."/>
            <person name="Podila G.K."/>
            <person name="Polle A."/>
            <person name="Pukkila P.J."/>
            <person name="Richardson P.M."/>
            <person name="Rouze P."/>
            <person name="Sanders I.R."/>
            <person name="Stajich J.E."/>
            <person name="Tunlid A."/>
            <person name="Tuskan G."/>
            <person name="Grigoriev I.V."/>
        </authorList>
    </citation>
    <scope>NUCLEOTIDE SEQUENCE [LARGE SCALE GENOMIC DNA]</scope>
    <source>
        <strain evidence="3">S238N-H82 / ATCC MYA-4686</strain>
    </source>
</reference>
<dbReference type="EMBL" id="DS547183">
    <property type="protein sequence ID" value="EDQ98928.1"/>
    <property type="molecule type" value="Genomic_DNA"/>
</dbReference>
<proteinExistence type="predicted"/>
<evidence type="ECO:0000313" key="2">
    <source>
        <dbReference type="EMBL" id="EDQ98928.1"/>
    </source>
</evidence>
<evidence type="ECO:0000256" key="1">
    <source>
        <dbReference type="SAM" id="MobiDB-lite"/>
    </source>
</evidence>
<dbReference type="HOGENOM" id="CLU_1682090_0_0_1"/>
<dbReference type="InParanoid" id="B0E2J2"/>
<dbReference type="KEGG" id="lbc:LACBIDRAFT_296046"/>
<feature type="compositionally biased region" description="Low complexity" evidence="1">
    <location>
        <begin position="38"/>
        <end position="48"/>
    </location>
</feature>
<organism evidence="3">
    <name type="scientific">Laccaria bicolor (strain S238N-H82 / ATCC MYA-4686)</name>
    <name type="common">Bicoloured deceiver</name>
    <name type="synonym">Laccaria laccata var. bicolor</name>
    <dbReference type="NCBI Taxonomy" id="486041"/>
    <lineage>
        <taxon>Eukaryota</taxon>
        <taxon>Fungi</taxon>
        <taxon>Dikarya</taxon>
        <taxon>Basidiomycota</taxon>
        <taxon>Agaricomycotina</taxon>
        <taxon>Agaricomycetes</taxon>
        <taxon>Agaricomycetidae</taxon>
        <taxon>Agaricales</taxon>
        <taxon>Agaricineae</taxon>
        <taxon>Hydnangiaceae</taxon>
        <taxon>Laccaria</taxon>
    </lineage>
</organism>
<feature type="region of interest" description="Disordered" evidence="1">
    <location>
        <begin position="1"/>
        <end position="157"/>
    </location>
</feature>
<dbReference type="AlphaFoldDB" id="B0E2J2"/>
<feature type="compositionally biased region" description="Polar residues" evidence="1">
    <location>
        <begin position="83"/>
        <end position="94"/>
    </location>
</feature>
<dbReference type="RefSeq" id="XP_001890409.1">
    <property type="nucleotide sequence ID" value="XM_001890374.1"/>
</dbReference>
<feature type="compositionally biased region" description="Basic and acidic residues" evidence="1">
    <location>
        <begin position="56"/>
        <end position="66"/>
    </location>
</feature>
<gene>
    <name evidence="2" type="ORF">LACBIDRAFT_296046</name>
</gene>
<accession>B0E2J2</accession>
<evidence type="ECO:0000313" key="3">
    <source>
        <dbReference type="Proteomes" id="UP000001194"/>
    </source>
</evidence>
<dbReference type="GeneID" id="6086066"/>
<feature type="compositionally biased region" description="Basic residues" evidence="1">
    <location>
        <begin position="10"/>
        <end position="21"/>
    </location>
</feature>
<feature type="non-terminal residue" evidence="2">
    <location>
        <position position="1"/>
    </location>
</feature>
<keyword evidence="3" id="KW-1185">Reference proteome</keyword>
<sequence length="157" mass="17461">SPPTTNVPAPRKRAPATHPRHVTTVLCGHHRPQTSSTANNNHVNNNAATPRQQANEPRRGRGDENGPRGTTTSTHDHHDHGPRNTTRPTTSTDGHVNRRQCQQRHEHANGRLRQQTTTTSTDDDHASGRPRQRTTTTSTDDDHANGRPRQRTTTCPR</sequence>